<evidence type="ECO:0000256" key="3">
    <source>
        <dbReference type="RuleBase" id="RU003682"/>
    </source>
</evidence>
<feature type="domain" description="Fe2OG dioxygenase" evidence="4">
    <location>
        <begin position="205"/>
        <end position="304"/>
    </location>
</feature>
<keyword evidence="2 3" id="KW-0408">Iron</keyword>
<comment type="similarity">
    <text evidence="3">Belongs to the iron/ascorbate-dependent oxidoreductase family.</text>
</comment>
<accession>A0A6D2IUQ7</accession>
<evidence type="ECO:0000259" key="4">
    <source>
        <dbReference type="PROSITE" id="PS51471"/>
    </source>
</evidence>
<dbReference type="InterPro" id="IPR005123">
    <property type="entry name" value="Oxoglu/Fe-dep_dioxygenase_dom"/>
</dbReference>
<dbReference type="Gene3D" id="2.60.120.330">
    <property type="entry name" value="B-lactam Antibiotic, Isopenicillin N Synthase, Chain"/>
    <property type="match status" value="1"/>
</dbReference>
<keyword evidence="3" id="KW-0560">Oxidoreductase</keyword>
<dbReference type="FunFam" id="2.60.120.330:FF:000054">
    <property type="entry name" value="1-aminocyclopropane-1-carboxylic acid oxidase-like protein"/>
    <property type="match status" value="1"/>
</dbReference>
<name>A0A6D2IUQ7_9BRAS</name>
<dbReference type="Pfam" id="PF03171">
    <property type="entry name" value="2OG-FeII_Oxy"/>
    <property type="match status" value="1"/>
</dbReference>
<dbReference type="InterPro" id="IPR026992">
    <property type="entry name" value="DIOX_N"/>
</dbReference>
<dbReference type="SUPFAM" id="SSF51197">
    <property type="entry name" value="Clavaminate synthase-like"/>
    <property type="match status" value="1"/>
</dbReference>
<gene>
    <name evidence="5" type="ORF">MERR_LOCUS19540</name>
</gene>
<dbReference type="InterPro" id="IPR044861">
    <property type="entry name" value="IPNS-like_FE2OG_OXY"/>
</dbReference>
<evidence type="ECO:0000256" key="2">
    <source>
        <dbReference type="ARBA" id="ARBA00023004"/>
    </source>
</evidence>
<keyword evidence="6" id="KW-1185">Reference proteome</keyword>
<proteinExistence type="inferred from homology"/>
<evidence type="ECO:0000313" key="6">
    <source>
        <dbReference type="Proteomes" id="UP000467841"/>
    </source>
</evidence>
<evidence type="ECO:0000313" key="5">
    <source>
        <dbReference type="EMBL" id="CAA7032305.1"/>
    </source>
</evidence>
<dbReference type="Pfam" id="PF14226">
    <property type="entry name" value="DIOX_N"/>
    <property type="match status" value="1"/>
</dbReference>
<dbReference type="Proteomes" id="UP000467841">
    <property type="component" value="Unassembled WGS sequence"/>
</dbReference>
<reference evidence="5" key="1">
    <citation type="submission" date="2020-01" db="EMBL/GenBank/DDBJ databases">
        <authorList>
            <person name="Mishra B."/>
        </authorList>
    </citation>
    <scope>NUCLEOTIDE SEQUENCE [LARGE SCALE GENOMIC DNA]</scope>
</reference>
<evidence type="ECO:0000256" key="1">
    <source>
        <dbReference type="ARBA" id="ARBA00022723"/>
    </source>
</evidence>
<comment type="caution">
    <text evidence="5">The sequence shown here is derived from an EMBL/GenBank/DDBJ whole genome shotgun (WGS) entry which is preliminary data.</text>
</comment>
<dbReference type="AlphaFoldDB" id="A0A6D2IUQ7"/>
<dbReference type="PANTHER" id="PTHR47990">
    <property type="entry name" value="2-OXOGLUTARATE (2OG) AND FE(II)-DEPENDENT OXYGENASE SUPERFAMILY PROTEIN-RELATED"/>
    <property type="match status" value="1"/>
</dbReference>
<keyword evidence="1 3" id="KW-0479">Metal-binding</keyword>
<dbReference type="GO" id="GO:0046872">
    <property type="term" value="F:metal ion binding"/>
    <property type="evidence" value="ECO:0007669"/>
    <property type="project" value="UniProtKB-KW"/>
</dbReference>
<protein>
    <recommendedName>
        <fullName evidence="4">Fe2OG dioxygenase domain-containing protein</fullName>
    </recommendedName>
</protein>
<organism evidence="5 6">
    <name type="scientific">Microthlaspi erraticum</name>
    <dbReference type="NCBI Taxonomy" id="1685480"/>
    <lineage>
        <taxon>Eukaryota</taxon>
        <taxon>Viridiplantae</taxon>
        <taxon>Streptophyta</taxon>
        <taxon>Embryophyta</taxon>
        <taxon>Tracheophyta</taxon>
        <taxon>Spermatophyta</taxon>
        <taxon>Magnoliopsida</taxon>
        <taxon>eudicotyledons</taxon>
        <taxon>Gunneridae</taxon>
        <taxon>Pentapetalae</taxon>
        <taxon>rosids</taxon>
        <taxon>malvids</taxon>
        <taxon>Brassicales</taxon>
        <taxon>Brassicaceae</taxon>
        <taxon>Coluteocarpeae</taxon>
        <taxon>Microthlaspi</taxon>
    </lineage>
</organism>
<sequence length="351" mass="39464">MSISESYPPAFRCVINDGDPQGTAKVEPVLLHDKEIDIPVIDLERLDKEILTEACREWGIFRLENHGVPLELMSRLQEISESLLSLPFENKRELFAAVKSPLSYFWGTPALNRSGDALKRGTQASNVTMVEGFNVPLSSLSKLPASTSCGDDDAAAQHSQLESFRVLMEEYGRHITRIAVTLFEAIAQTLNLELSGDKRSEYLSESTGLIRVYRYPEAAGEALGMEVHTDSSVISILKEDETGGLEIMKNEEWFRVKPVANTLIVNLGDMMQAISDDKYKSVEHRVKKKDMKKERHSVCYFVFPQRDCVIKSSNYKPFTYSEFEAQVQADVQSLGTKIGLPRFTPKSPLYV</sequence>
<dbReference type="GO" id="GO:0016491">
    <property type="term" value="F:oxidoreductase activity"/>
    <property type="evidence" value="ECO:0007669"/>
    <property type="project" value="UniProtKB-KW"/>
</dbReference>
<dbReference type="OrthoDB" id="288590at2759"/>
<dbReference type="PRINTS" id="PR00682">
    <property type="entry name" value="IPNSYNTHASE"/>
</dbReference>
<dbReference type="PROSITE" id="PS51471">
    <property type="entry name" value="FE2OG_OXY"/>
    <property type="match status" value="1"/>
</dbReference>
<dbReference type="InterPro" id="IPR050231">
    <property type="entry name" value="Iron_ascorbate_oxido_reductase"/>
</dbReference>
<dbReference type="EMBL" id="CACVBM020001118">
    <property type="protein sequence ID" value="CAA7032305.1"/>
    <property type="molecule type" value="Genomic_DNA"/>
</dbReference>
<dbReference type="InterPro" id="IPR027443">
    <property type="entry name" value="IPNS-like_sf"/>
</dbReference>